<dbReference type="EMBL" id="JARKIB010000042">
    <property type="protein sequence ID" value="KAJ7758279.1"/>
    <property type="molecule type" value="Genomic_DNA"/>
</dbReference>
<reference evidence="1" key="1">
    <citation type="submission" date="2023-03" db="EMBL/GenBank/DDBJ databases">
        <title>Massive genome expansion in bonnet fungi (Mycena s.s.) driven by repeated elements and novel gene families across ecological guilds.</title>
        <authorList>
            <consortium name="Lawrence Berkeley National Laboratory"/>
            <person name="Harder C.B."/>
            <person name="Miyauchi S."/>
            <person name="Viragh M."/>
            <person name="Kuo A."/>
            <person name="Thoen E."/>
            <person name="Andreopoulos B."/>
            <person name="Lu D."/>
            <person name="Skrede I."/>
            <person name="Drula E."/>
            <person name="Henrissat B."/>
            <person name="Morin E."/>
            <person name="Kohler A."/>
            <person name="Barry K."/>
            <person name="LaButti K."/>
            <person name="Morin E."/>
            <person name="Salamov A."/>
            <person name="Lipzen A."/>
            <person name="Mereny Z."/>
            <person name="Hegedus B."/>
            <person name="Baldrian P."/>
            <person name="Stursova M."/>
            <person name="Weitz H."/>
            <person name="Taylor A."/>
            <person name="Grigoriev I.V."/>
            <person name="Nagy L.G."/>
            <person name="Martin F."/>
            <person name="Kauserud H."/>
        </authorList>
    </citation>
    <scope>NUCLEOTIDE SEQUENCE</scope>
    <source>
        <strain evidence="1">CBHHK182m</strain>
    </source>
</reference>
<sequence>MAPVLTTRFSNIIASLTDVVSLLEKLDEACETPFLPAISATILSLIACVQDTKRNKEQSMRFMEDILDLLQVVVALHINAEPAGCLAPQTLDANMPLAVNLIAHLVDYEGSSAVLARWDNEKISLLSAGHDKRTNLEASIQISLLSSRFTAQPGAKDLLALLSTLPDGLSDVELLQMNLPIQNIRAARSTLLSTCLAYVDEAKRVRVLGPIREYVQKSSPPSLSLLRSPREYFGHLLNLYTKYWGTANPASHASGLASNLAHIHQTFQRELHTNNPDLAEAVRCVLKYSFFRHIHGYGRTDLLPQVEVLLPQACDDHLEIEYITRVLLSYMYYPVSEPELLIKRGLELLPNLTDPQRKCQFYRGLGIYYCYHRNDFSLSKQFLAKGTYCGEVVWFHQEPNQYAQEARKLAHLSGDLYAEAQALFLSVIAAVDGNLTHRILMLDRARDFLRLCNISGGSLDNNILAIMALTHRTSAEQDPFNHACCLIAVVEINLGNGQIEHSDREALSSAKSICQMLHYPTGNILCDLAMSSLQLNDGDVTGAYAKLKQCVSSSWGKNASVVSDSYLDLDHHVPRLGDYFLTEEDEETARNIFAAVLDGFTQMDIHQGRARCMLRLGDMLER</sequence>
<name>A0AAD7JAN8_9AGAR</name>
<evidence type="ECO:0000313" key="2">
    <source>
        <dbReference type="Proteomes" id="UP001215598"/>
    </source>
</evidence>
<organism evidence="1 2">
    <name type="scientific">Mycena metata</name>
    <dbReference type="NCBI Taxonomy" id="1033252"/>
    <lineage>
        <taxon>Eukaryota</taxon>
        <taxon>Fungi</taxon>
        <taxon>Dikarya</taxon>
        <taxon>Basidiomycota</taxon>
        <taxon>Agaricomycotina</taxon>
        <taxon>Agaricomycetes</taxon>
        <taxon>Agaricomycetidae</taxon>
        <taxon>Agaricales</taxon>
        <taxon>Marasmiineae</taxon>
        <taxon>Mycenaceae</taxon>
        <taxon>Mycena</taxon>
    </lineage>
</organism>
<gene>
    <name evidence="1" type="ORF">B0H16DRAFT_1821550</name>
</gene>
<comment type="caution">
    <text evidence="1">The sequence shown here is derived from an EMBL/GenBank/DDBJ whole genome shotgun (WGS) entry which is preliminary data.</text>
</comment>
<accession>A0AAD7JAN8</accession>
<dbReference type="Proteomes" id="UP001215598">
    <property type="component" value="Unassembled WGS sequence"/>
</dbReference>
<dbReference type="AlphaFoldDB" id="A0AAD7JAN8"/>
<protein>
    <submittedName>
        <fullName evidence="1">Uncharacterized protein</fullName>
    </submittedName>
</protein>
<proteinExistence type="predicted"/>
<keyword evidence="2" id="KW-1185">Reference proteome</keyword>
<evidence type="ECO:0000313" key="1">
    <source>
        <dbReference type="EMBL" id="KAJ7758279.1"/>
    </source>
</evidence>